<evidence type="ECO:0000259" key="2">
    <source>
        <dbReference type="PROSITE" id="PS51352"/>
    </source>
</evidence>
<dbReference type="InterPro" id="IPR036249">
    <property type="entry name" value="Thioredoxin-like_sf"/>
</dbReference>
<reference evidence="3 4" key="1">
    <citation type="submission" date="2020-08" db="EMBL/GenBank/DDBJ databases">
        <title>Genomic Encyclopedia of Archaeal and Bacterial Type Strains, Phase II (KMG-II): from individual species to whole genera.</title>
        <authorList>
            <person name="Goeker M."/>
        </authorList>
    </citation>
    <scope>NUCLEOTIDE SEQUENCE [LARGE SCALE GENOMIC DNA]</scope>
    <source>
        <strain evidence="3 4">DSM 23288</strain>
    </source>
</reference>
<evidence type="ECO:0000313" key="3">
    <source>
        <dbReference type="EMBL" id="MBB4662673.1"/>
    </source>
</evidence>
<keyword evidence="1" id="KW-0472">Membrane</keyword>
<organism evidence="3 4">
    <name type="scientific">Conexibacter arvalis</name>
    <dbReference type="NCBI Taxonomy" id="912552"/>
    <lineage>
        <taxon>Bacteria</taxon>
        <taxon>Bacillati</taxon>
        <taxon>Actinomycetota</taxon>
        <taxon>Thermoleophilia</taxon>
        <taxon>Solirubrobacterales</taxon>
        <taxon>Conexibacteraceae</taxon>
        <taxon>Conexibacter</taxon>
    </lineage>
</organism>
<dbReference type="InterPro" id="IPR013766">
    <property type="entry name" value="Thioredoxin_domain"/>
</dbReference>
<dbReference type="AlphaFoldDB" id="A0A840IEP1"/>
<name>A0A840IEP1_9ACTN</name>
<keyword evidence="1" id="KW-1133">Transmembrane helix</keyword>
<dbReference type="SUPFAM" id="SSF52833">
    <property type="entry name" value="Thioredoxin-like"/>
    <property type="match status" value="1"/>
</dbReference>
<accession>A0A840IEP1</accession>
<dbReference type="CDD" id="cd02966">
    <property type="entry name" value="TlpA_like_family"/>
    <property type="match status" value="1"/>
</dbReference>
<evidence type="ECO:0000256" key="1">
    <source>
        <dbReference type="SAM" id="Phobius"/>
    </source>
</evidence>
<keyword evidence="1" id="KW-0812">Transmembrane</keyword>
<dbReference type="GO" id="GO:0016209">
    <property type="term" value="F:antioxidant activity"/>
    <property type="evidence" value="ECO:0007669"/>
    <property type="project" value="InterPro"/>
</dbReference>
<dbReference type="PANTHER" id="PTHR42852">
    <property type="entry name" value="THIOL:DISULFIDE INTERCHANGE PROTEIN DSBE"/>
    <property type="match status" value="1"/>
</dbReference>
<dbReference type="Gene3D" id="3.40.30.10">
    <property type="entry name" value="Glutaredoxin"/>
    <property type="match status" value="1"/>
</dbReference>
<protein>
    <submittedName>
        <fullName evidence="3">Peroxiredoxin</fullName>
    </submittedName>
</protein>
<dbReference type="RefSeq" id="WP_183342026.1">
    <property type="nucleotide sequence ID" value="NZ_JACHNU010000002.1"/>
</dbReference>
<dbReference type="EMBL" id="JACHNU010000002">
    <property type="protein sequence ID" value="MBB4662673.1"/>
    <property type="molecule type" value="Genomic_DNA"/>
</dbReference>
<gene>
    <name evidence="3" type="ORF">BDZ31_002259</name>
</gene>
<dbReference type="InterPro" id="IPR000866">
    <property type="entry name" value="AhpC/TSA"/>
</dbReference>
<dbReference type="Proteomes" id="UP000585272">
    <property type="component" value="Unassembled WGS sequence"/>
</dbReference>
<comment type="caution">
    <text evidence="3">The sequence shown here is derived from an EMBL/GenBank/DDBJ whole genome shotgun (WGS) entry which is preliminary data.</text>
</comment>
<evidence type="ECO:0000313" key="4">
    <source>
        <dbReference type="Proteomes" id="UP000585272"/>
    </source>
</evidence>
<dbReference type="GO" id="GO:0016491">
    <property type="term" value="F:oxidoreductase activity"/>
    <property type="evidence" value="ECO:0007669"/>
    <property type="project" value="InterPro"/>
</dbReference>
<feature type="transmembrane region" description="Helical" evidence="1">
    <location>
        <begin position="20"/>
        <end position="38"/>
    </location>
</feature>
<dbReference type="PROSITE" id="PS51352">
    <property type="entry name" value="THIOREDOXIN_2"/>
    <property type="match status" value="1"/>
</dbReference>
<dbReference type="InterPro" id="IPR050553">
    <property type="entry name" value="Thioredoxin_ResA/DsbE_sf"/>
</dbReference>
<keyword evidence="4" id="KW-1185">Reference proteome</keyword>
<proteinExistence type="predicted"/>
<feature type="domain" description="Thioredoxin" evidence="2">
    <location>
        <begin position="51"/>
        <end position="218"/>
    </location>
</feature>
<dbReference type="PANTHER" id="PTHR42852:SF13">
    <property type="entry name" value="PROTEIN DIPZ"/>
    <property type="match status" value="1"/>
</dbReference>
<sequence length="221" mass="23224">MTGAEQRPGPPPSARPSSGRYGWMVGVVALIVVAYISLNTLRTEGPGSTGLQAGEQLLPFAAPLVASDLEGDANVARRANQGEAGNTPACEVTDPRALNICTLQERGPVVLAFLTAGAGKCVRELDAMEEVAARFPQVGFAAVGIKGDRDEFRKLAREHGWSFPLAQDRDGAVANLYAVAICPTVVLAHRGGEVLETALGDQVATPARLAAKVRELVRSRT</sequence>
<dbReference type="Pfam" id="PF00578">
    <property type="entry name" value="AhpC-TSA"/>
    <property type="match status" value="1"/>
</dbReference>